<accession>A0ABV2G7W1</accession>
<keyword evidence="3" id="KW-1185">Reference proteome</keyword>
<feature type="transmembrane region" description="Helical" evidence="1">
    <location>
        <begin position="115"/>
        <end position="141"/>
    </location>
</feature>
<dbReference type="RefSeq" id="WP_354194498.1">
    <property type="nucleotide sequence ID" value="NZ_JBEPLW010000001.1"/>
</dbReference>
<keyword evidence="1" id="KW-0812">Transmembrane</keyword>
<keyword evidence="2" id="KW-0689">Ribosomal protein</keyword>
<evidence type="ECO:0000256" key="1">
    <source>
        <dbReference type="SAM" id="Phobius"/>
    </source>
</evidence>
<organism evidence="2 3">
    <name type="scientific">Bhargavaea ullalensis</name>
    <dbReference type="NCBI Taxonomy" id="1265685"/>
    <lineage>
        <taxon>Bacteria</taxon>
        <taxon>Bacillati</taxon>
        <taxon>Bacillota</taxon>
        <taxon>Bacilli</taxon>
        <taxon>Bacillales</taxon>
        <taxon>Caryophanaceae</taxon>
        <taxon>Bhargavaea</taxon>
    </lineage>
</organism>
<gene>
    <name evidence="2" type="ORF">ABID49_000256</name>
</gene>
<keyword evidence="1" id="KW-0472">Membrane</keyword>
<comment type="caution">
    <text evidence="2">The sequence shown here is derived from an EMBL/GenBank/DDBJ whole genome shotgun (WGS) entry which is preliminary data.</text>
</comment>
<dbReference type="Proteomes" id="UP001549099">
    <property type="component" value="Unassembled WGS sequence"/>
</dbReference>
<sequence>MKIVSAFFIFFLVIIAGLVTGRILYKKALRRQEWYETSGLTLVSDDCPHPVEVPYGQASSLTWKRREIRVRAGVFGKQRLYKKVRYRIRCETCGRKHSYRIVETPETLRFNRLGVIYTLGTLICTMLIFGLVIAPVLNYLFGF</sequence>
<keyword evidence="1" id="KW-1133">Transmembrane helix</keyword>
<evidence type="ECO:0000313" key="2">
    <source>
        <dbReference type="EMBL" id="MET3574380.1"/>
    </source>
</evidence>
<reference evidence="2 3" key="1">
    <citation type="submission" date="2024-06" db="EMBL/GenBank/DDBJ databases">
        <title>Genomic Encyclopedia of Type Strains, Phase IV (KMG-IV): sequencing the most valuable type-strain genomes for metagenomic binning, comparative biology and taxonomic classification.</title>
        <authorList>
            <person name="Goeker M."/>
        </authorList>
    </citation>
    <scope>NUCLEOTIDE SEQUENCE [LARGE SCALE GENOMIC DNA]</scope>
    <source>
        <strain evidence="2 3">DSM 26128</strain>
    </source>
</reference>
<keyword evidence="2" id="KW-0687">Ribonucleoprotein</keyword>
<protein>
    <submittedName>
        <fullName evidence="2">Ribosomal protein L44E</fullName>
    </submittedName>
</protein>
<feature type="transmembrane region" description="Helical" evidence="1">
    <location>
        <begin position="6"/>
        <end position="25"/>
    </location>
</feature>
<proteinExistence type="predicted"/>
<dbReference type="GO" id="GO:0005840">
    <property type="term" value="C:ribosome"/>
    <property type="evidence" value="ECO:0007669"/>
    <property type="project" value="UniProtKB-KW"/>
</dbReference>
<dbReference type="EMBL" id="JBEPLW010000001">
    <property type="protein sequence ID" value="MET3574380.1"/>
    <property type="molecule type" value="Genomic_DNA"/>
</dbReference>
<name>A0ABV2G7W1_9BACL</name>
<evidence type="ECO:0000313" key="3">
    <source>
        <dbReference type="Proteomes" id="UP001549099"/>
    </source>
</evidence>